<keyword evidence="3" id="KW-1185">Reference proteome</keyword>
<gene>
    <name evidence="2" type="ORF">RCC_01562</name>
</gene>
<organism evidence="2 3">
    <name type="scientific">Ramularia collo-cygni</name>
    <dbReference type="NCBI Taxonomy" id="112498"/>
    <lineage>
        <taxon>Eukaryota</taxon>
        <taxon>Fungi</taxon>
        <taxon>Dikarya</taxon>
        <taxon>Ascomycota</taxon>
        <taxon>Pezizomycotina</taxon>
        <taxon>Dothideomycetes</taxon>
        <taxon>Dothideomycetidae</taxon>
        <taxon>Mycosphaerellales</taxon>
        <taxon>Mycosphaerellaceae</taxon>
        <taxon>Ramularia</taxon>
    </lineage>
</organism>
<reference evidence="2 3" key="1">
    <citation type="submission" date="2016-03" db="EMBL/GenBank/DDBJ databases">
        <authorList>
            <person name="Ploux O."/>
        </authorList>
    </citation>
    <scope>NUCLEOTIDE SEQUENCE [LARGE SCALE GENOMIC DNA]</scope>
    <source>
        <strain evidence="2 3">URUG2</strain>
    </source>
</reference>
<dbReference type="AlphaFoldDB" id="A0A2D3UPD4"/>
<keyword evidence="1" id="KW-0732">Signal</keyword>
<sequence length="103" mass="10910">MRVQSLLTLSGLWMGLGAAASESTPISSAPAPLFGRQVGVPPLCSVIPARWIHLVKAVAQLERRAAVMMKRTIALVVLARLVDPVEQVPTEGLNFGCSHLASP</sequence>
<name>A0A2D3UPD4_9PEZI</name>
<accession>A0A2D3UPD4</accession>
<dbReference type="Proteomes" id="UP000225277">
    <property type="component" value="Unassembled WGS sequence"/>
</dbReference>
<feature type="chain" id="PRO_5013931504" description="Secreted protein" evidence="1">
    <location>
        <begin position="22"/>
        <end position="103"/>
    </location>
</feature>
<protein>
    <recommendedName>
        <fullName evidence="4">Secreted protein</fullName>
    </recommendedName>
</protein>
<dbReference type="GeneID" id="35596800"/>
<dbReference type="RefSeq" id="XP_023622624.1">
    <property type="nucleotide sequence ID" value="XM_023766856.1"/>
</dbReference>
<evidence type="ECO:0008006" key="4">
    <source>
        <dbReference type="Google" id="ProtNLM"/>
    </source>
</evidence>
<feature type="signal peptide" evidence="1">
    <location>
        <begin position="1"/>
        <end position="21"/>
    </location>
</feature>
<evidence type="ECO:0000313" key="2">
    <source>
        <dbReference type="EMBL" id="CZT15728.1"/>
    </source>
</evidence>
<evidence type="ECO:0000313" key="3">
    <source>
        <dbReference type="Proteomes" id="UP000225277"/>
    </source>
</evidence>
<proteinExistence type="predicted"/>
<dbReference type="EMBL" id="FJUY01000002">
    <property type="protein sequence ID" value="CZT15728.1"/>
    <property type="molecule type" value="Genomic_DNA"/>
</dbReference>
<evidence type="ECO:0000256" key="1">
    <source>
        <dbReference type="SAM" id="SignalP"/>
    </source>
</evidence>